<gene>
    <name evidence="1" type="ORF">SBRCBS47491_005647</name>
</gene>
<comment type="caution">
    <text evidence="1">The sequence shown here is derived from an EMBL/GenBank/DDBJ whole genome shotgun (WGS) entry which is preliminary data.</text>
</comment>
<evidence type="ECO:0000313" key="1">
    <source>
        <dbReference type="EMBL" id="CAK7224721.1"/>
    </source>
</evidence>
<keyword evidence="2" id="KW-1185">Reference proteome</keyword>
<dbReference type="EMBL" id="CAWUHC010000050">
    <property type="protein sequence ID" value="CAK7224721.1"/>
    <property type="molecule type" value="Genomic_DNA"/>
</dbReference>
<protein>
    <submittedName>
        <fullName evidence="1">Uncharacterized protein</fullName>
    </submittedName>
</protein>
<dbReference type="Proteomes" id="UP001642406">
    <property type="component" value="Unassembled WGS sequence"/>
</dbReference>
<accession>A0ABP0C0C8</accession>
<sequence length="92" mass="9859">MSPFTVDEMKEVHKGLSDIIANGCQELADMESMSAFVVGLGIDNESQQLLAGAAASARSRRNMDTTAMTADETKVDCERLVPRSSPRWAGPG</sequence>
<reference evidence="1 2" key="1">
    <citation type="submission" date="2024-01" db="EMBL/GenBank/DDBJ databases">
        <authorList>
            <person name="Allen C."/>
            <person name="Tagirdzhanova G."/>
        </authorList>
    </citation>
    <scope>NUCLEOTIDE SEQUENCE [LARGE SCALE GENOMIC DNA]</scope>
</reference>
<name>A0ABP0C0C8_9PEZI</name>
<evidence type="ECO:0000313" key="2">
    <source>
        <dbReference type="Proteomes" id="UP001642406"/>
    </source>
</evidence>
<organism evidence="1 2">
    <name type="scientific">Sporothrix bragantina</name>
    <dbReference type="NCBI Taxonomy" id="671064"/>
    <lineage>
        <taxon>Eukaryota</taxon>
        <taxon>Fungi</taxon>
        <taxon>Dikarya</taxon>
        <taxon>Ascomycota</taxon>
        <taxon>Pezizomycotina</taxon>
        <taxon>Sordariomycetes</taxon>
        <taxon>Sordariomycetidae</taxon>
        <taxon>Ophiostomatales</taxon>
        <taxon>Ophiostomataceae</taxon>
        <taxon>Sporothrix</taxon>
    </lineage>
</organism>
<proteinExistence type="predicted"/>